<sequence length="111" mass="13367">MKSQFGTFTEESYEGNPLLCGPPLEKKCTTNSQVTNPSVEEDHEKWYDINMTYFYGSSSSTCFVLLLGFVAILYTNPWWRRRWLDWVEDCMYTCYYFLYDLVWKPSMIFRR</sequence>
<organism evidence="5 6">
    <name type="scientific">Lactuca virosa</name>
    <dbReference type="NCBI Taxonomy" id="75947"/>
    <lineage>
        <taxon>Eukaryota</taxon>
        <taxon>Viridiplantae</taxon>
        <taxon>Streptophyta</taxon>
        <taxon>Embryophyta</taxon>
        <taxon>Tracheophyta</taxon>
        <taxon>Spermatophyta</taxon>
        <taxon>Magnoliopsida</taxon>
        <taxon>eudicotyledons</taxon>
        <taxon>Gunneridae</taxon>
        <taxon>Pentapetalae</taxon>
        <taxon>asterids</taxon>
        <taxon>campanulids</taxon>
        <taxon>Asterales</taxon>
        <taxon>Asteraceae</taxon>
        <taxon>Cichorioideae</taxon>
        <taxon>Cichorieae</taxon>
        <taxon>Lactucinae</taxon>
        <taxon>Lactuca</taxon>
    </lineage>
</organism>
<keyword evidence="6" id="KW-1185">Reference proteome</keyword>
<name>A0AAU9NX25_9ASTR</name>
<dbReference type="Gene3D" id="3.80.10.10">
    <property type="entry name" value="Ribonuclease Inhibitor"/>
    <property type="match status" value="1"/>
</dbReference>
<keyword evidence="4" id="KW-1133">Transmembrane helix</keyword>
<comment type="caution">
    <text evidence="5">The sequence shown here is derived from an EMBL/GenBank/DDBJ whole genome shotgun (WGS) entry which is preliminary data.</text>
</comment>
<dbReference type="EMBL" id="CAKMRJ010005412">
    <property type="protein sequence ID" value="CAH1442613.1"/>
    <property type="molecule type" value="Genomic_DNA"/>
</dbReference>
<keyword evidence="4" id="KW-0472">Membrane</keyword>
<evidence type="ECO:0000256" key="1">
    <source>
        <dbReference type="ARBA" id="ARBA00009592"/>
    </source>
</evidence>
<dbReference type="PANTHER" id="PTHR48062:SF21">
    <property type="entry name" value="RECEPTOR-LIKE PROTEIN 12"/>
    <property type="match status" value="1"/>
</dbReference>
<dbReference type="Proteomes" id="UP001157418">
    <property type="component" value="Unassembled WGS sequence"/>
</dbReference>
<keyword evidence="3" id="KW-0677">Repeat</keyword>
<proteinExistence type="inferred from homology"/>
<reference evidence="5 6" key="1">
    <citation type="submission" date="2022-01" db="EMBL/GenBank/DDBJ databases">
        <authorList>
            <person name="Xiong W."/>
            <person name="Schranz E."/>
        </authorList>
    </citation>
    <scope>NUCLEOTIDE SEQUENCE [LARGE SCALE GENOMIC DNA]</scope>
</reference>
<accession>A0AAU9NX25</accession>
<dbReference type="PANTHER" id="PTHR48062">
    <property type="entry name" value="RECEPTOR-LIKE PROTEIN 14"/>
    <property type="match status" value="1"/>
</dbReference>
<gene>
    <name evidence="5" type="ORF">LVIROSA_LOCUS28589</name>
</gene>
<protein>
    <submittedName>
        <fullName evidence="5">Uncharacterized protein</fullName>
    </submittedName>
</protein>
<evidence type="ECO:0000256" key="4">
    <source>
        <dbReference type="SAM" id="Phobius"/>
    </source>
</evidence>
<dbReference type="AlphaFoldDB" id="A0AAU9NX25"/>
<feature type="transmembrane region" description="Helical" evidence="4">
    <location>
        <begin position="53"/>
        <end position="74"/>
    </location>
</feature>
<keyword evidence="2" id="KW-0433">Leucine-rich repeat</keyword>
<evidence type="ECO:0000256" key="3">
    <source>
        <dbReference type="ARBA" id="ARBA00022737"/>
    </source>
</evidence>
<keyword evidence="4" id="KW-0812">Transmembrane</keyword>
<evidence type="ECO:0000313" key="5">
    <source>
        <dbReference type="EMBL" id="CAH1442613.1"/>
    </source>
</evidence>
<evidence type="ECO:0000313" key="6">
    <source>
        <dbReference type="Proteomes" id="UP001157418"/>
    </source>
</evidence>
<dbReference type="InterPro" id="IPR032675">
    <property type="entry name" value="LRR_dom_sf"/>
</dbReference>
<comment type="similarity">
    <text evidence="1">Belongs to the RLP family.</text>
</comment>
<evidence type="ECO:0000256" key="2">
    <source>
        <dbReference type="ARBA" id="ARBA00022614"/>
    </source>
</evidence>
<dbReference type="InterPro" id="IPR051502">
    <property type="entry name" value="RLP_Defense_Trigger"/>
</dbReference>